<evidence type="ECO:0000259" key="1">
    <source>
        <dbReference type="Pfam" id="PF13480"/>
    </source>
</evidence>
<evidence type="ECO:0000313" key="2">
    <source>
        <dbReference type="EMBL" id="SKB91691.1"/>
    </source>
</evidence>
<keyword evidence="2" id="KW-0808">Transferase</keyword>
<dbReference type="InterPro" id="IPR038740">
    <property type="entry name" value="BioF2-like_GNAT_dom"/>
</dbReference>
<dbReference type="AlphaFoldDB" id="A0A1T5F6D5"/>
<sequence>MTPILVERAQICDASWNEHICKSLQCVIYAQTFYLDIVCESWKALVWPSIEHPEIVMPLPMQRKMGFKVIYQPLFCQYLGLFSLKPLSAFELESFIRFLSWEFSYISAYHFNPENSVRMSEFASVKSDFQFFEKHTHWLQIRGDYAEMNADYSRDRKRNLQRGKALNWQIQASADIDPLITLFAENQTERIPGGVNPTAFIRLKALFNSLRARRQGEIYYALYNGQIHAGILVVEFAGRAIYLFNAADRQGRTGNARTLMLDQYFRNCNGKSLIFDFESPEVDSIAGFYKSFGSKPVLFYAISQNGLWFPFKQIQNWRKRFFRTIQGLF</sequence>
<name>A0A1T5F6D5_9BACT</name>
<dbReference type="EMBL" id="FUZA01000003">
    <property type="protein sequence ID" value="SKB91691.1"/>
    <property type="molecule type" value="Genomic_DNA"/>
</dbReference>
<feature type="domain" description="BioF2-like acetyltransferase" evidence="1">
    <location>
        <begin position="154"/>
        <end position="271"/>
    </location>
</feature>
<proteinExistence type="predicted"/>
<gene>
    <name evidence="2" type="ORF">SAMN05660293_02830</name>
</gene>
<protein>
    <submittedName>
        <fullName evidence="2">Acetyltransferase (GNAT) domain-containing protein</fullName>
    </submittedName>
</protein>
<dbReference type="SUPFAM" id="SSF55729">
    <property type="entry name" value="Acyl-CoA N-acyltransferases (Nat)"/>
    <property type="match status" value="1"/>
</dbReference>
<dbReference type="OrthoDB" id="116151at2"/>
<keyword evidence="3" id="KW-1185">Reference proteome</keyword>
<evidence type="ECO:0000313" key="3">
    <source>
        <dbReference type="Proteomes" id="UP000190897"/>
    </source>
</evidence>
<accession>A0A1T5F6D5</accession>
<organism evidence="2 3">
    <name type="scientific">Dyadobacter psychrophilus</name>
    <dbReference type="NCBI Taxonomy" id="651661"/>
    <lineage>
        <taxon>Bacteria</taxon>
        <taxon>Pseudomonadati</taxon>
        <taxon>Bacteroidota</taxon>
        <taxon>Cytophagia</taxon>
        <taxon>Cytophagales</taxon>
        <taxon>Spirosomataceae</taxon>
        <taxon>Dyadobacter</taxon>
    </lineage>
</organism>
<dbReference type="InterPro" id="IPR016181">
    <property type="entry name" value="Acyl_CoA_acyltransferase"/>
</dbReference>
<dbReference type="Pfam" id="PF13480">
    <property type="entry name" value="Acetyltransf_6"/>
    <property type="match status" value="1"/>
</dbReference>
<dbReference type="Proteomes" id="UP000190897">
    <property type="component" value="Unassembled WGS sequence"/>
</dbReference>
<dbReference type="STRING" id="651661.SAMN05660293_02830"/>
<reference evidence="3" key="1">
    <citation type="submission" date="2017-02" db="EMBL/GenBank/DDBJ databases">
        <authorList>
            <person name="Varghese N."/>
            <person name="Submissions S."/>
        </authorList>
    </citation>
    <scope>NUCLEOTIDE SEQUENCE [LARGE SCALE GENOMIC DNA]</scope>
    <source>
        <strain evidence="3">DSM 22270</strain>
    </source>
</reference>
<dbReference type="Gene3D" id="3.40.630.30">
    <property type="match status" value="1"/>
</dbReference>
<dbReference type="GO" id="GO:0016740">
    <property type="term" value="F:transferase activity"/>
    <property type="evidence" value="ECO:0007669"/>
    <property type="project" value="UniProtKB-KW"/>
</dbReference>
<dbReference type="RefSeq" id="WP_082215392.1">
    <property type="nucleotide sequence ID" value="NZ_FUZA01000003.1"/>
</dbReference>